<keyword evidence="4 7" id="KW-0863">Zinc-finger</keyword>
<keyword evidence="12" id="KW-1185">Reference proteome</keyword>
<organism evidence="11 12">
    <name type="scientific">Lynx pardinus</name>
    <name type="common">Iberian lynx</name>
    <name type="synonym">Felis pardina</name>
    <dbReference type="NCBI Taxonomy" id="191816"/>
    <lineage>
        <taxon>Eukaryota</taxon>
        <taxon>Metazoa</taxon>
        <taxon>Chordata</taxon>
        <taxon>Craniata</taxon>
        <taxon>Vertebrata</taxon>
        <taxon>Euteleostomi</taxon>
        <taxon>Mammalia</taxon>
        <taxon>Eutheria</taxon>
        <taxon>Laurasiatheria</taxon>
        <taxon>Carnivora</taxon>
        <taxon>Feliformia</taxon>
        <taxon>Felidae</taxon>
        <taxon>Felinae</taxon>
        <taxon>Lynx</taxon>
    </lineage>
</organism>
<dbReference type="SUPFAM" id="SSF57667">
    <property type="entry name" value="beta-beta-alpha zinc fingers"/>
    <property type="match status" value="3"/>
</dbReference>
<dbReference type="Pfam" id="PF00651">
    <property type="entry name" value="BTB"/>
    <property type="match status" value="1"/>
</dbReference>
<feature type="compositionally biased region" description="Basic and acidic residues" evidence="8">
    <location>
        <begin position="461"/>
        <end position="473"/>
    </location>
</feature>
<evidence type="ECO:0000256" key="3">
    <source>
        <dbReference type="ARBA" id="ARBA00022737"/>
    </source>
</evidence>
<dbReference type="PANTHER" id="PTHR24394">
    <property type="entry name" value="ZINC FINGER PROTEIN"/>
    <property type="match status" value="1"/>
</dbReference>
<feature type="domain" description="C2H2-type" evidence="10">
    <location>
        <begin position="569"/>
        <end position="597"/>
    </location>
</feature>
<feature type="domain" description="C2H2-type" evidence="10">
    <location>
        <begin position="703"/>
        <end position="730"/>
    </location>
</feature>
<dbReference type="PROSITE" id="PS50097">
    <property type="entry name" value="BTB"/>
    <property type="match status" value="1"/>
</dbReference>
<dbReference type="PANTHER" id="PTHR24394:SF15">
    <property type="entry name" value="ZINC FINGER AND BTB DOMAIN-CONTAINING PROTEIN 21"/>
    <property type="match status" value="1"/>
</dbReference>
<evidence type="ECO:0000256" key="2">
    <source>
        <dbReference type="ARBA" id="ARBA00022723"/>
    </source>
</evidence>
<protein>
    <submittedName>
        <fullName evidence="11">Low quality protein: zinc finger</fullName>
    </submittedName>
</protein>
<evidence type="ECO:0000256" key="4">
    <source>
        <dbReference type="ARBA" id="ARBA00022771"/>
    </source>
</evidence>
<dbReference type="GO" id="GO:0045892">
    <property type="term" value="P:negative regulation of DNA-templated transcription"/>
    <property type="evidence" value="ECO:0007669"/>
    <property type="project" value="TreeGrafter"/>
</dbReference>
<reference evidence="11 12" key="1">
    <citation type="submission" date="2019-01" db="EMBL/GenBank/DDBJ databases">
        <authorList>
            <person name="Alioto T."/>
            <person name="Alioto T."/>
        </authorList>
    </citation>
    <scope>NUCLEOTIDE SEQUENCE [LARGE SCALE GENOMIC DNA]</scope>
</reference>
<feature type="domain" description="C2H2-type" evidence="10">
    <location>
        <begin position="837"/>
        <end position="860"/>
    </location>
</feature>
<dbReference type="Gene3D" id="3.30.710.10">
    <property type="entry name" value="Potassium Channel Kv1.1, Chain A"/>
    <property type="match status" value="1"/>
</dbReference>
<dbReference type="CDD" id="cd18209">
    <property type="entry name" value="BTB_POZ_ZBTB21_ZNF295"/>
    <property type="match status" value="1"/>
</dbReference>
<dbReference type="SMART" id="SM00225">
    <property type="entry name" value="BTB"/>
    <property type="match status" value="1"/>
</dbReference>
<evidence type="ECO:0000256" key="5">
    <source>
        <dbReference type="ARBA" id="ARBA00022833"/>
    </source>
</evidence>
<dbReference type="Pfam" id="PF18450">
    <property type="entry name" value="zf_C2H2_6"/>
    <property type="match status" value="1"/>
</dbReference>
<dbReference type="InterPro" id="IPR000210">
    <property type="entry name" value="BTB/POZ_dom"/>
</dbReference>
<keyword evidence="6" id="KW-0539">Nucleus</keyword>
<dbReference type="EMBL" id="CAAGRJ010025391">
    <property type="protein sequence ID" value="VFV38033.1"/>
    <property type="molecule type" value="Genomic_DNA"/>
</dbReference>
<dbReference type="InterPro" id="IPR013087">
    <property type="entry name" value="Znf_C2H2_type"/>
</dbReference>
<feature type="region of interest" description="Disordered" evidence="8">
    <location>
        <begin position="601"/>
        <end position="632"/>
    </location>
</feature>
<dbReference type="GO" id="GO:0000981">
    <property type="term" value="F:DNA-binding transcription factor activity, RNA polymerase II-specific"/>
    <property type="evidence" value="ECO:0007669"/>
    <property type="project" value="TreeGrafter"/>
</dbReference>
<feature type="region of interest" description="Disordered" evidence="8">
    <location>
        <begin position="155"/>
        <end position="262"/>
    </location>
</feature>
<dbReference type="FunFam" id="3.30.160.60:FF:000897">
    <property type="entry name" value="Zinc finger and BTB domain-containing protein 21"/>
    <property type="match status" value="1"/>
</dbReference>
<dbReference type="FunFam" id="3.30.160.60:FF:000777">
    <property type="entry name" value="zinc finger and BTB domain-containing protein 21"/>
    <property type="match status" value="1"/>
</dbReference>
<evidence type="ECO:0000256" key="8">
    <source>
        <dbReference type="SAM" id="MobiDB-lite"/>
    </source>
</evidence>
<dbReference type="PROSITE" id="PS50157">
    <property type="entry name" value="ZINC_FINGER_C2H2_2"/>
    <property type="match status" value="4"/>
</dbReference>
<sequence length="860" mass="94149">MEGLLHYINPAHAISLLSALNEERLKGQLCDVLLIVGDQKFRAHKNVLAASSEYFQSLFTNKENEAQTVFQLDFCEPDAFDNVLNYIYSSSLFVEKSSLAAVQELGYSLGISFLTNIVSKTPQAPFPSCPNRKKIFIEEDESSSQKRSVIVCQSRNEAQGKTVGQNQPDLSHTSRPSPGLAVKTGTGKPHVPKPAEAPHASPVAEKTWPRDGPVGCAKSLERPGSVDDPHRSSLAKSNAVPPGKPLRDREGTDEKPCLSGQLPKGKAIELALKRPRPPVLSLRSASETPYVLKETGKGGGPGEDRNLLYYSKLGLVVPSGGPGSGKQGIDRSGPLVKSLLRRSLSMDSQVPVYSPAIDLKSSQGPSAASGEVPANVFCALSQKPSVKECDDASALDERTPAPQPHRLRSFSASQSTDREGEPAVAEVRVKTEPRSPLSDPSDIIRVTVGDPAAASSVTRDLSLKTEDDQRDMSRLPAKRRFQADRRLPFKKVKEGEHGSPVSEQNLEEGSSPPLPDADFPDSDLNKEEFEQGSHERLCRNATVCPYCSLRFFSPELKREHEGKCEYKKLTCLECMRTFKSSFSIWRHQVEVHNQNTMAPAEHFSLPGLDHNGDATAASRPQAQAEPPKANHAVAAKDDAAFSDCSEQVNFDSEDSSCLPEDLSLSKQLKIHVKEEPAEEAEEEAPEARAAAKDAGPSKDSSLWPCEKCGKTFTAHKQLERHQELLCSVKPFICHVCNKAFRTNFRLWSHFQSHMSQAAEEPAHKDPEACPVPTNSPSPPPLPPPPPLPKIQPLEPDSPTGVAENPAPAAEKLFVPQESDTLFYHAPPLSAITFKRQFMCKLCHRTFKTAFSLWSHEQSHN</sequence>
<dbReference type="AlphaFoldDB" id="A0A485P0R6"/>
<dbReference type="PROSITE" id="PS00028">
    <property type="entry name" value="ZINC_FINGER_C2H2_1"/>
    <property type="match status" value="3"/>
</dbReference>
<evidence type="ECO:0000313" key="12">
    <source>
        <dbReference type="Proteomes" id="UP000386466"/>
    </source>
</evidence>
<feature type="compositionally biased region" description="Basic and acidic residues" evidence="8">
    <location>
        <begin position="245"/>
        <end position="256"/>
    </location>
</feature>
<feature type="region of interest" description="Disordered" evidence="8">
    <location>
        <begin position="389"/>
        <end position="530"/>
    </location>
</feature>
<evidence type="ECO:0000256" key="7">
    <source>
        <dbReference type="PROSITE-ProRule" id="PRU00042"/>
    </source>
</evidence>
<proteinExistence type="predicted"/>
<dbReference type="InterPro" id="IPR041011">
    <property type="entry name" value="Znf_C2H2_6"/>
</dbReference>
<keyword evidence="5" id="KW-0862">Zinc</keyword>
<evidence type="ECO:0000256" key="1">
    <source>
        <dbReference type="ARBA" id="ARBA00004123"/>
    </source>
</evidence>
<dbReference type="GO" id="GO:0008270">
    <property type="term" value="F:zinc ion binding"/>
    <property type="evidence" value="ECO:0007669"/>
    <property type="project" value="UniProtKB-KW"/>
</dbReference>
<comment type="subcellular location">
    <subcellularLocation>
        <location evidence="1">Nucleus</location>
    </subcellularLocation>
</comment>
<gene>
    <name evidence="11" type="ORF">LYPA_23C010917</name>
</gene>
<dbReference type="SUPFAM" id="SSF54695">
    <property type="entry name" value="POZ domain"/>
    <property type="match status" value="1"/>
</dbReference>
<feature type="compositionally biased region" description="Basic and acidic residues" evidence="8">
    <location>
        <begin position="219"/>
        <end position="231"/>
    </location>
</feature>
<dbReference type="InterPro" id="IPR011333">
    <property type="entry name" value="SKP1/BTB/POZ_sf"/>
</dbReference>
<dbReference type="Gene3D" id="3.30.160.60">
    <property type="entry name" value="Classic Zinc Finger"/>
    <property type="match status" value="4"/>
</dbReference>
<feature type="compositionally biased region" description="Basic and acidic residues" evidence="8">
    <location>
        <begin position="416"/>
        <end position="433"/>
    </location>
</feature>
<dbReference type="FunFam" id="3.30.160.60:FF:001637">
    <property type="entry name" value="zinc finger and BTB domain-containing protein 21"/>
    <property type="match status" value="1"/>
</dbReference>
<dbReference type="SMART" id="SM00355">
    <property type="entry name" value="ZnF_C2H2"/>
    <property type="match status" value="5"/>
</dbReference>
<dbReference type="FunFam" id="3.30.160.60:FF:000921">
    <property type="entry name" value="zinc finger and BTB domain-containing protein 21"/>
    <property type="match status" value="1"/>
</dbReference>
<feature type="compositionally biased region" description="Basic and acidic residues" evidence="8">
    <location>
        <begin position="481"/>
        <end position="497"/>
    </location>
</feature>
<keyword evidence="3" id="KW-0677">Repeat</keyword>
<dbReference type="GO" id="GO:0005634">
    <property type="term" value="C:nucleus"/>
    <property type="evidence" value="ECO:0007669"/>
    <property type="project" value="UniProtKB-SubCell"/>
</dbReference>
<feature type="compositionally biased region" description="Pro residues" evidence="8">
    <location>
        <begin position="773"/>
        <end position="789"/>
    </location>
</feature>
<evidence type="ECO:0000256" key="6">
    <source>
        <dbReference type="ARBA" id="ARBA00023242"/>
    </source>
</evidence>
<evidence type="ECO:0000259" key="9">
    <source>
        <dbReference type="PROSITE" id="PS50097"/>
    </source>
</evidence>
<keyword evidence="2" id="KW-0479">Metal-binding</keyword>
<feature type="domain" description="C2H2-type" evidence="10">
    <location>
        <begin position="731"/>
        <end position="758"/>
    </location>
</feature>
<accession>A0A485P0R6</accession>
<name>A0A485P0R6_LYNPA</name>
<dbReference type="Proteomes" id="UP000386466">
    <property type="component" value="Unassembled WGS sequence"/>
</dbReference>
<feature type="compositionally biased region" description="Basic and acidic residues" evidence="8">
    <location>
        <begin position="389"/>
        <end position="399"/>
    </location>
</feature>
<feature type="region of interest" description="Disordered" evidence="8">
    <location>
        <begin position="674"/>
        <end position="700"/>
    </location>
</feature>
<feature type="domain" description="BTB" evidence="9">
    <location>
        <begin position="30"/>
        <end position="96"/>
    </location>
</feature>
<feature type="compositionally biased region" description="Polar residues" evidence="8">
    <location>
        <begin position="155"/>
        <end position="176"/>
    </location>
</feature>
<evidence type="ECO:0000313" key="11">
    <source>
        <dbReference type="EMBL" id="VFV38033.1"/>
    </source>
</evidence>
<dbReference type="InterPro" id="IPR036236">
    <property type="entry name" value="Znf_C2H2_sf"/>
</dbReference>
<evidence type="ECO:0000259" key="10">
    <source>
        <dbReference type="PROSITE" id="PS50157"/>
    </source>
</evidence>
<dbReference type="FunFam" id="3.30.710.10:FF:000065">
    <property type="entry name" value="zinc finger and BTB domain-containing protein 21"/>
    <property type="match status" value="1"/>
</dbReference>
<feature type="region of interest" description="Disordered" evidence="8">
    <location>
        <begin position="757"/>
        <end position="804"/>
    </location>
</feature>
<dbReference type="Pfam" id="PF00096">
    <property type="entry name" value="zf-C2H2"/>
    <property type="match status" value="2"/>
</dbReference>